<accession>A0A644Y0T4</accession>
<evidence type="ECO:0000259" key="2">
    <source>
        <dbReference type="Pfam" id="PF00144"/>
    </source>
</evidence>
<organism evidence="3">
    <name type="scientific">bioreactor metagenome</name>
    <dbReference type="NCBI Taxonomy" id="1076179"/>
    <lineage>
        <taxon>unclassified sequences</taxon>
        <taxon>metagenomes</taxon>
        <taxon>ecological metagenomes</taxon>
    </lineage>
</organism>
<dbReference type="InterPro" id="IPR012338">
    <property type="entry name" value="Beta-lactam/transpept-like"/>
</dbReference>
<dbReference type="Gene3D" id="3.40.710.10">
    <property type="entry name" value="DD-peptidase/beta-lactamase superfamily"/>
    <property type="match status" value="1"/>
</dbReference>
<dbReference type="InterPro" id="IPR001466">
    <property type="entry name" value="Beta-lactam-related"/>
</dbReference>
<dbReference type="InterPro" id="IPR050789">
    <property type="entry name" value="Diverse_Enzym_Activities"/>
</dbReference>
<dbReference type="AlphaFoldDB" id="A0A644Y0T4"/>
<dbReference type="EMBL" id="VSSQ01003254">
    <property type="protein sequence ID" value="MPM19844.1"/>
    <property type="molecule type" value="Genomic_DNA"/>
</dbReference>
<reference evidence="3" key="1">
    <citation type="submission" date="2019-08" db="EMBL/GenBank/DDBJ databases">
        <authorList>
            <person name="Kucharzyk K."/>
            <person name="Murdoch R.W."/>
            <person name="Higgins S."/>
            <person name="Loffler F."/>
        </authorList>
    </citation>
    <scope>NUCLEOTIDE SEQUENCE</scope>
</reference>
<proteinExistence type="predicted"/>
<keyword evidence="1" id="KW-0378">Hydrolase</keyword>
<dbReference type="SUPFAM" id="SSF56601">
    <property type="entry name" value="beta-lactamase/transpeptidase-like"/>
    <property type="match status" value="1"/>
</dbReference>
<dbReference type="Pfam" id="PF00144">
    <property type="entry name" value="Beta-lactamase"/>
    <property type="match status" value="1"/>
</dbReference>
<dbReference type="PANTHER" id="PTHR43283">
    <property type="entry name" value="BETA-LACTAMASE-RELATED"/>
    <property type="match status" value="1"/>
</dbReference>
<evidence type="ECO:0000256" key="1">
    <source>
        <dbReference type="ARBA" id="ARBA00022801"/>
    </source>
</evidence>
<feature type="domain" description="Beta-lactamase-related" evidence="2">
    <location>
        <begin position="7"/>
        <end position="367"/>
    </location>
</feature>
<evidence type="ECO:0000313" key="3">
    <source>
        <dbReference type="EMBL" id="MPM19844.1"/>
    </source>
</evidence>
<dbReference type="GO" id="GO:0016787">
    <property type="term" value="F:hydrolase activity"/>
    <property type="evidence" value="ECO:0007669"/>
    <property type="project" value="UniProtKB-KW"/>
</dbReference>
<comment type="caution">
    <text evidence="3">The sequence shown here is derived from an EMBL/GenBank/DDBJ whole genome shotgun (WGS) entry which is preliminary data.</text>
</comment>
<protein>
    <recommendedName>
        <fullName evidence="2">Beta-lactamase-related domain-containing protein</fullName>
    </recommendedName>
</protein>
<sequence length="386" mass="43755">MSKLDSVDAIIRRAIADSVFPGCQVIAAVKGKVFYNKTFGYHDYTTSLPVKRTDLYDLASVTKVLSTTLAVMKLWEEGRFRLDDELQQHLPIAKNTPAGAIPIDRLLTHSSGLPGWIPFYSATIKDSKPDTNYYRTKPDSLFGIRVSDSLYLRCDYVDTMLNIILHSKLNPLHEYKYSDLGFMLLKEMVEYLSSDSLNLYVDETFYQPLGLSWMTYNPLAHFLKDRMPPTEADVRYRYVTVQGYVHDQAAAMLGGVSGHAGLFSNAWDAAVILQMLLNNGHYADADYFKPETVQLFTSTYFDKNRRGLGFDKPSGKHNGNACYEASPESYGHSGFTGTFIWADPRNGLLYVFLSNRTYPDPENTKIAEQNIRTRIHSLFYQAVDKP</sequence>
<dbReference type="PANTHER" id="PTHR43283:SF11">
    <property type="entry name" value="BETA-LACTAMASE-RELATED DOMAIN-CONTAINING PROTEIN"/>
    <property type="match status" value="1"/>
</dbReference>
<name>A0A644Y0T4_9ZZZZ</name>
<gene>
    <name evidence="3" type="ORF">SDC9_66271</name>
</gene>